<dbReference type="Pfam" id="PF13399">
    <property type="entry name" value="LytR_C"/>
    <property type="match status" value="1"/>
</dbReference>
<keyword evidence="2" id="KW-1133">Transmembrane helix</keyword>
<name>A0ABV4UQZ3_9MICC</name>
<dbReference type="Gene3D" id="3.30.70.2390">
    <property type="match status" value="1"/>
</dbReference>
<comment type="caution">
    <text evidence="4">The sequence shown here is derived from an EMBL/GenBank/DDBJ whole genome shotgun (WGS) entry which is preliminary data.</text>
</comment>
<sequence>MVQGTKRSDPRDWHGHRIVTEDDLVRSFDDRDPAHADHRRRRNKRLRHGIVLVLLLGLVATAVVGAYLVMTRQLVIPAWEPKPEVAAAPDLEPACPRDVLAYVEPAGVTVNVYNATRIPGLAGAAANRLEKRGFKIGEIGNKTLNDPDIVAAVVSGPEGRAHAMSVQRHIKGTEFVKDPERGSATVDLVVGQKFGSFVETTKVVTKDGRLSCPRATAEEKAAGEAAGSSGAPAASRPAREAEGG</sequence>
<feature type="domain" description="LytR/CpsA/Psr regulator C-terminal" evidence="3">
    <location>
        <begin position="108"/>
        <end position="194"/>
    </location>
</feature>
<dbReference type="RefSeq" id="WP_373971836.1">
    <property type="nucleotide sequence ID" value="NZ_JBHDLJ010000005.1"/>
</dbReference>
<reference evidence="4 5" key="1">
    <citation type="submission" date="2024-09" db="EMBL/GenBank/DDBJ databases">
        <authorList>
            <person name="Salinas-Garcia M.A."/>
            <person name="Prieme A."/>
        </authorList>
    </citation>
    <scope>NUCLEOTIDE SEQUENCE [LARGE SCALE GENOMIC DNA]</scope>
    <source>
        <strain evidence="4 5">DSM 21081</strain>
    </source>
</reference>
<feature type="transmembrane region" description="Helical" evidence="2">
    <location>
        <begin position="49"/>
        <end position="70"/>
    </location>
</feature>
<evidence type="ECO:0000256" key="1">
    <source>
        <dbReference type="SAM" id="MobiDB-lite"/>
    </source>
</evidence>
<feature type="region of interest" description="Disordered" evidence="1">
    <location>
        <begin position="215"/>
        <end position="244"/>
    </location>
</feature>
<proteinExistence type="predicted"/>
<evidence type="ECO:0000313" key="5">
    <source>
        <dbReference type="Proteomes" id="UP001575652"/>
    </source>
</evidence>
<organism evidence="4 5">
    <name type="scientific">Arthrobacter halodurans</name>
    <dbReference type="NCBI Taxonomy" id="516699"/>
    <lineage>
        <taxon>Bacteria</taxon>
        <taxon>Bacillati</taxon>
        <taxon>Actinomycetota</taxon>
        <taxon>Actinomycetes</taxon>
        <taxon>Micrococcales</taxon>
        <taxon>Micrococcaceae</taxon>
        <taxon>Arthrobacter</taxon>
    </lineage>
</organism>
<dbReference type="Proteomes" id="UP001575652">
    <property type="component" value="Unassembled WGS sequence"/>
</dbReference>
<keyword evidence="5" id="KW-1185">Reference proteome</keyword>
<evidence type="ECO:0000259" key="3">
    <source>
        <dbReference type="Pfam" id="PF13399"/>
    </source>
</evidence>
<evidence type="ECO:0000256" key="2">
    <source>
        <dbReference type="SAM" id="Phobius"/>
    </source>
</evidence>
<protein>
    <submittedName>
        <fullName evidence="4">LytR C-terminal domain-containing protein</fullName>
    </submittedName>
</protein>
<dbReference type="InterPro" id="IPR027381">
    <property type="entry name" value="LytR/CpsA/Psr_C"/>
</dbReference>
<evidence type="ECO:0000313" key="4">
    <source>
        <dbReference type="EMBL" id="MFB0834667.1"/>
    </source>
</evidence>
<accession>A0ABV4UQZ3</accession>
<gene>
    <name evidence="4" type="ORF">ACETWP_08715</name>
</gene>
<keyword evidence="2" id="KW-0472">Membrane</keyword>
<keyword evidence="2" id="KW-0812">Transmembrane</keyword>
<dbReference type="EMBL" id="JBHDLJ010000005">
    <property type="protein sequence ID" value="MFB0834667.1"/>
    <property type="molecule type" value="Genomic_DNA"/>
</dbReference>
<feature type="compositionally biased region" description="Low complexity" evidence="1">
    <location>
        <begin position="223"/>
        <end position="236"/>
    </location>
</feature>